<dbReference type="RefSeq" id="WP_162671608.1">
    <property type="nucleotide sequence ID" value="NZ_LR593886.1"/>
</dbReference>
<keyword evidence="2" id="KW-0677">Repeat</keyword>
<reference evidence="4 5" key="1">
    <citation type="submission" date="2019-05" db="EMBL/GenBank/DDBJ databases">
        <authorList>
            <consortium name="Science for Life Laboratories"/>
        </authorList>
    </citation>
    <scope>NUCLEOTIDE SEQUENCE [LARGE SCALE GENOMIC DNA]</scope>
    <source>
        <strain evidence="4">Soil9</strain>
    </source>
</reference>
<gene>
    <name evidence="4" type="ORF">SOIL9_02620</name>
</gene>
<evidence type="ECO:0000256" key="2">
    <source>
        <dbReference type="ARBA" id="ARBA00022737"/>
    </source>
</evidence>
<dbReference type="Gene3D" id="2.130.10.10">
    <property type="entry name" value="YVTN repeat-like/Quinoprotein amine dehydrogenase"/>
    <property type="match status" value="1"/>
</dbReference>
<dbReference type="KEGG" id="gms:SOIL9_02620"/>
<dbReference type="EMBL" id="LR593886">
    <property type="protein sequence ID" value="VTR98476.1"/>
    <property type="molecule type" value="Genomic_DNA"/>
</dbReference>
<keyword evidence="5" id="KW-1185">Reference proteome</keyword>
<dbReference type="InterPro" id="IPR019775">
    <property type="entry name" value="WD40_repeat_CS"/>
</dbReference>
<dbReference type="InterPro" id="IPR015943">
    <property type="entry name" value="WD40/YVTN_repeat-like_dom_sf"/>
</dbReference>
<feature type="repeat" description="WD" evidence="3">
    <location>
        <begin position="13"/>
        <end position="55"/>
    </location>
</feature>
<organism evidence="4 5">
    <name type="scientific">Gemmata massiliana</name>
    <dbReference type="NCBI Taxonomy" id="1210884"/>
    <lineage>
        <taxon>Bacteria</taxon>
        <taxon>Pseudomonadati</taxon>
        <taxon>Planctomycetota</taxon>
        <taxon>Planctomycetia</taxon>
        <taxon>Gemmatales</taxon>
        <taxon>Gemmataceae</taxon>
        <taxon>Gemmata</taxon>
    </lineage>
</organism>
<evidence type="ECO:0000313" key="4">
    <source>
        <dbReference type="EMBL" id="VTR98476.1"/>
    </source>
</evidence>
<dbReference type="PROSITE" id="PS50082">
    <property type="entry name" value="WD_REPEATS_2"/>
    <property type="match status" value="1"/>
</dbReference>
<name>A0A6P2DBD6_9BACT</name>
<proteinExistence type="predicted"/>
<evidence type="ECO:0000256" key="3">
    <source>
        <dbReference type="PROSITE-ProRule" id="PRU00221"/>
    </source>
</evidence>
<keyword evidence="1 3" id="KW-0853">WD repeat</keyword>
<dbReference type="InterPro" id="IPR001680">
    <property type="entry name" value="WD40_rpt"/>
</dbReference>
<accession>A0A6P2DBD6</accession>
<sequence>MTDVKTGAQPVLVKEHTNTVMAANRSVDGARAVTAGGGNNEIIVWDTKDGAVVRKFQSASKSLWAVGWGKDGKSLA</sequence>
<dbReference type="PROSITE" id="PS00678">
    <property type="entry name" value="WD_REPEATS_1"/>
    <property type="match status" value="1"/>
</dbReference>
<evidence type="ECO:0000313" key="5">
    <source>
        <dbReference type="Proteomes" id="UP000464178"/>
    </source>
</evidence>
<evidence type="ECO:0000256" key="1">
    <source>
        <dbReference type="ARBA" id="ARBA00022574"/>
    </source>
</evidence>
<dbReference type="SUPFAM" id="SSF50969">
    <property type="entry name" value="YVTN repeat-like/Quinoprotein amine dehydrogenase"/>
    <property type="match status" value="1"/>
</dbReference>
<protein>
    <submittedName>
        <fullName evidence="4">Wd40 repeat-containing protein: Uncharacterized protein</fullName>
    </submittedName>
</protein>
<dbReference type="AlphaFoldDB" id="A0A6P2DBD6"/>
<dbReference type="InterPro" id="IPR011044">
    <property type="entry name" value="Quino_amine_DH_bsu"/>
</dbReference>
<dbReference type="Proteomes" id="UP000464178">
    <property type="component" value="Chromosome"/>
</dbReference>